<evidence type="ECO:0000313" key="2">
    <source>
        <dbReference type="EMBL" id="GBN41817.1"/>
    </source>
</evidence>
<accession>A0A4Y2NV77</accession>
<dbReference type="Proteomes" id="UP000499080">
    <property type="component" value="Unassembled WGS sequence"/>
</dbReference>
<evidence type="ECO:0000313" key="5">
    <source>
        <dbReference type="Proteomes" id="UP000499080"/>
    </source>
</evidence>
<dbReference type="EMBL" id="BGPR01129326">
    <property type="protein sequence ID" value="GBN41817.1"/>
    <property type="molecule type" value="Genomic_DNA"/>
</dbReference>
<organism evidence="4 5">
    <name type="scientific">Araneus ventricosus</name>
    <name type="common">Orbweaver spider</name>
    <name type="synonym">Epeira ventricosa</name>
    <dbReference type="NCBI Taxonomy" id="182803"/>
    <lineage>
        <taxon>Eukaryota</taxon>
        <taxon>Metazoa</taxon>
        <taxon>Ecdysozoa</taxon>
        <taxon>Arthropoda</taxon>
        <taxon>Chelicerata</taxon>
        <taxon>Arachnida</taxon>
        <taxon>Araneae</taxon>
        <taxon>Araneomorphae</taxon>
        <taxon>Entelegynae</taxon>
        <taxon>Araneoidea</taxon>
        <taxon>Araneidae</taxon>
        <taxon>Araneus</taxon>
    </lineage>
</organism>
<dbReference type="AlphaFoldDB" id="A0A4Y2NV77"/>
<name>A0A4Y2NV77_ARAVE</name>
<protein>
    <submittedName>
        <fullName evidence="4">Uncharacterized protein</fullName>
    </submittedName>
</protein>
<comment type="caution">
    <text evidence="4">The sequence shown here is derived from an EMBL/GenBank/DDBJ whole genome shotgun (WGS) entry which is preliminary data.</text>
</comment>
<feature type="non-terminal residue" evidence="4">
    <location>
        <position position="1"/>
    </location>
</feature>
<dbReference type="EMBL" id="BGPR01129335">
    <property type="protein sequence ID" value="GBN41835.1"/>
    <property type="molecule type" value="Genomic_DNA"/>
</dbReference>
<evidence type="ECO:0000313" key="4">
    <source>
        <dbReference type="EMBL" id="GBN41847.1"/>
    </source>
</evidence>
<evidence type="ECO:0000256" key="1">
    <source>
        <dbReference type="SAM" id="MobiDB-lite"/>
    </source>
</evidence>
<proteinExistence type="predicted"/>
<sequence length="70" mass="7576">FLVRNPIPLKIRRVLGLLDAKSYVGGQTSSRWYGARIPTLARDTQEGRKACGGPASEESPHQHVGTGFIG</sequence>
<evidence type="ECO:0000313" key="3">
    <source>
        <dbReference type="EMBL" id="GBN41835.1"/>
    </source>
</evidence>
<dbReference type="EMBL" id="BGPR01129339">
    <property type="protein sequence ID" value="GBN41847.1"/>
    <property type="molecule type" value="Genomic_DNA"/>
</dbReference>
<feature type="region of interest" description="Disordered" evidence="1">
    <location>
        <begin position="44"/>
        <end position="70"/>
    </location>
</feature>
<keyword evidence="5" id="KW-1185">Reference proteome</keyword>
<gene>
    <name evidence="2" type="ORF">AVEN_158087_1</name>
    <name evidence="3" type="ORF">AVEN_204930_1</name>
    <name evidence="4" type="ORF">AVEN_217051_1</name>
</gene>
<reference evidence="4 5" key="1">
    <citation type="journal article" date="2019" name="Sci. Rep.">
        <title>Orb-weaving spider Araneus ventricosus genome elucidates the spidroin gene catalogue.</title>
        <authorList>
            <person name="Kono N."/>
            <person name="Nakamura H."/>
            <person name="Ohtoshi R."/>
            <person name="Moran D.A.P."/>
            <person name="Shinohara A."/>
            <person name="Yoshida Y."/>
            <person name="Fujiwara M."/>
            <person name="Mori M."/>
            <person name="Tomita M."/>
            <person name="Arakawa K."/>
        </authorList>
    </citation>
    <scope>NUCLEOTIDE SEQUENCE [LARGE SCALE GENOMIC DNA]</scope>
</reference>